<protein>
    <submittedName>
        <fullName evidence="1">Putative secreted peptide</fullName>
    </submittedName>
</protein>
<organism evidence="1">
    <name type="scientific">Anopheles braziliensis</name>
    <dbReference type="NCBI Taxonomy" id="58242"/>
    <lineage>
        <taxon>Eukaryota</taxon>
        <taxon>Metazoa</taxon>
        <taxon>Ecdysozoa</taxon>
        <taxon>Arthropoda</taxon>
        <taxon>Hexapoda</taxon>
        <taxon>Insecta</taxon>
        <taxon>Pterygota</taxon>
        <taxon>Neoptera</taxon>
        <taxon>Endopterygota</taxon>
        <taxon>Diptera</taxon>
        <taxon>Nematocera</taxon>
        <taxon>Culicoidea</taxon>
        <taxon>Culicidae</taxon>
        <taxon>Anophelinae</taxon>
        <taxon>Anopheles</taxon>
    </lineage>
</organism>
<evidence type="ECO:0000313" key="1">
    <source>
        <dbReference type="EMBL" id="MBW33138.1"/>
    </source>
</evidence>
<dbReference type="EMBL" id="GGFM01012387">
    <property type="protein sequence ID" value="MBW33138.1"/>
    <property type="molecule type" value="Transcribed_RNA"/>
</dbReference>
<name>A0A2M3ZXM7_9DIPT</name>
<reference evidence="1" key="1">
    <citation type="submission" date="2018-01" db="EMBL/GenBank/DDBJ databases">
        <title>An insight into the sialome of Amazonian anophelines.</title>
        <authorList>
            <person name="Ribeiro J.M."/>
            <person name="Scarpassa V."/>
            <person name="Calvo E."/>
        </authorList>
    </citation>
    <scope>NUCLEOTIDE SEQUENCE</scope>
    <source>
        <tissue evidence="1">Salivary glands</tissue>
    </source>
</reference>
<sequence>MLFCARNLIYTVFISASMRNTFSLRINSRFPHSVIQPYTTCTAFLANSSQNFRATFTLFISDNWNSRRFAATFMVHYARS</sequence>
<accession>A0A2M3ZXM7</accession>
<proteinExistence type="predicted"/>
<dbReference type="AlphaFoldDB" id="A0A2M3ZXM7"/>